<feature type="compositionally biased region" description="Basic and acidic residues" evidence="1">
    <location>
        <begin position="26"/>
        <end position="35"/>
    </location>
</feature>
<dbReference type="EMBL" id="BKCJ010354061">
    <property type="protein sequence ID" value="GFA00244.1"/>
    <property type="molecule type" value="Genomic_DNA"/>
</dbReference>
<accession>A0A699IZY4</accession>
<organism evidence="2">
    <name type="scientific">Tanacetum cinerariifolium</name>
    <name type="common">Dalmatian daisy</name>
    <name type="synonym">Chrysanthemum cinerariifolium</name>
    <dbReference type="NCBI Taxonomy" id="118510"/>
    <lineage>
        <taxon>Eukaryota</taxon>
        <taxon>Viridiplantae</taxon>
        <taxon>Streptophyta</taxon>
        <taxon>Embryophyta</taxon>
        <taxon>Tracheophyta</taxon>
        <taxon>Spermatophyta</taxon>
        <taxon>Magnoliopsida</taxon>
        <taxon>eudicotyledons</taxon>
        <taxon>Gunneridae</taxon>
        <taxon>Pentapetalae</taxon>
        <taxon>asterids</taxon>
        <taxon>campanulids</taxon>
        <taxon>Asterales</taxon>
        <taxon>Asteraceae</taxon>
        <taxon>Asteroideae</taxon>
        <taxon>Anthemideae</taxon>
        <taxon>Anthemidinae</taxon>
        <taxon>Tanacetum</taxon>
    </lineage>
</organism>
<feature type="region of interest" description="Disordered" evidence="1">
    <location>
        <begin position="1"/>
        <end position="55"/>
    </location>
</feature>
<keyword evidence="2" id="KW-0548">Nucleotidyltransferase</keyword>
<protein>
    <submittedName>
        <fullName evidence="2">Reverse transcriptase domain-containing protein</fullName>
    </submittedName>
</protein>
<comment type="caution">
    <text evidence="2">The sequence shown here is derived from an EMBL/GenBank/DDBJ whole genome shotgun (WGS) entry which is preliminary data.</text>
</comment>
<keyword evidence="2" id="KW-0808">Transferase</keyword>
<dbReference type="GO" id="GO:0003964">
    <property type="term" value="F:RNA-directed DNA polymerase activity"/>
    <property type="evidence" value="ECO:0007669"/>
    <property type="project" value="UniProtKB-KW"/>
</dbReference>
<reference evidence="2" key="1">
    <citation type="journal article" date="2019" name="Sci. Rep.">
        <title>Draft genome of Tanacetum cinerariifolium, the natural source of mosquito coil.</title>
        <authorList>
            <person name="Yamashiro T."/>
            <person name="Shiraishi A."/>
            <person name="Satake H."/>
            <person name="Nakayama K."/>
        </authorList>
    </citation>
    <scope>NUCLEOTIDE SEQUENCE</scope>
</reference>
<evidence type="ECO:0000256" key="1">
    <source>
        <dbReference type="SAM" id="MobiDB-lite"/>
    </source>
</evidence>
<feature type="compositionally biased region" description="Low complexity" evidence="1">
    <location>
        <begin position="36"/>
        <end position="48"/>
    </location>
</feature>
<proteinExistence type="predicted"/>
<sequence>MIVVGPVQDHRNKPASQLTIRAGRLVPRDPPEHHQSPGWQSQPPGQEPTTPYSEPECFIHHTKKKNKRRNPFIPVEDQIPKVKYLPFKNLFEDLVVYNPFPDLPFPMADDQPMWGNNQTVAPTLGAAIVAVDLRDNFTVKDAWLRMKDLLHSFQGHSLGRGTIIQIFYHGLDEAIQAILDAEGIFLYKTPNEAHQLLKDRVLLKLNWYKDMKSTPICNTPKLGHSGILGPGRVTS</sequence>
<gene>
    <name evidence="2" type="ORF">Tci_572216</name>
</gene>
<evidence type="ECO:0000313" key="2">
    <source>
        <dbReference type="EMBL" id="GFA00244.1"/>
    </source>
</evidence>
<dbReference type="AlphaFoldDB" id="A0A699IZY4"/>
<name>A0A699IZY4_TANCI</name>
<keyword evidence="2" id="KW-0695">RNA-directed DNA polymerase</keyword>